<evidence type="ECO:0000313" key="2">
    <source>
        <dbReference type="Proteomes" id="UP000092462"/>
    </source>
</evidence>
<dbReference type="VEuPathDB" id="VectorBase:PPAI006754"/>
<protein>
    <submittedName>
        <fullName evidence="1">Uncharacterized protein</fullName>
    </submittedName>
</protein>
<dbReference type="EMBL" id="AJVK01058700">
    <property type="status" value="NOT_ANNOTATED_CDS"/>
    <property type="molecule type" value="Genomic_DNA"/>
</dbReference>
<sequence length="71" mass="8203">MDRSTCLSKELYRQFSCSVVKMPFFIPINCAAIYQRRIQTDSRSEGISNRTEAKNYMKTLSTAVDEESENL</sequence>
<organism evidence="1 2">
    <name type="scientific">Phlebotomus papatasi</name>
    <name type="common">Sandfly</name>
    <dbReference type="NCBI Taxonomy" id="29031"/>
    <lineage>
        <taxon>Eukaryota</taxon>
        <taxon>Metazoa</taxon>
        <taxon>Ecdysozoa</taxon>
        <taxon>Arthropoda</taxon>
        <taxon>Hexapoda</taxon>
        <taxon>Insecta</taxon>
        <taxon>Pterygota</taxon>
        <taxon>Neoptera</taxon>
        <taxon>Endopterygota</taxon>
        <taxon>Diptera</taxon>
        <taxon>Nematocera</taxon>
        <taxon>Psychodoidea</taxon>
        <taxon>Psychodidae</taxon>
        <taxon>Phlebotomus</taxon>
        <taxon>Phlebotomus</taxon>
    </lineage>
</organism>
<evidence type="ECO:0000313" key="1">
    <source>
        <dbReference type="EnsemblMetazoa" id="PPAI006754-PA"/>
    </source>
</evidence>
<accession>A0A1B0DFE5</accession>
<dbReference type="AlphaFoldDB" id="A0A1B0DFE5"/>
<dbReference type="Proteomes" id="UP000092462">
    <property type="component" value="Unassembled WGS sequence"/>
</dbReference>
<keyword evidence="2" id="KW-1185">Reference proteome</keyword>
<name>A0A1B0DFE5_PHLPP</name>
<dbReference type="EnsemblMetazoa" id="PPAI006754-RA">
    <property type="protein sequence ID" value="PPAI006754-PA"/>
    <property type="gene ID" value="PPAI006754"/>
</dbReference>
<proteinExistence type="predicted"/>
<reference evidence="1" key="1">
    <citation type="submission" date="2022-08" db="UniProtKB">
        <authorList>
            <consortium name="EnsemblMetazoa"/>
        </authorList>
    </citation>
    <scope>IDENTIFICATION</scope>
    <source>
        <strain evidence="1">Israel</strain>
    </source>
</reference>